<sequence>MTTTSDNTTVQKLKEEISDLQTRFSELQTQFEGLEHERDMYFGKLRDIEILVEMQGEGRQDFARDSGGPLRDGSTCCFRYSFALCLSSCFGPEV</sequence>
<dbReference type="Pfam" id="PF03271">
    <property type="entry name" value="EB1"/>
    <property type="match status" value="1"/>
</dbReference>
<keyword evidence="2" id="KW-0175">Coiled coil</keyword>
<feature type="coiled-coil region" evidence="2">
    <location>
        <begin position="10"/>
        <end position="37"/>
    </location>
</feature>
<proteinExistence type="predicted"/>
<dbReference type="PROSITE" id="PS51230">
    <property type="entry name" value="EB1_C"/>
    <property type="match status" value="1"/>
</dbReference>
<dbReference type="InterPro" id="IPR004953">
    <property type="entry name" value="EB1_C"/>
</dbReference>
<evidence type="ECO:0000313" key="5">
    <source>
        <dbReference type="Proteomes" id="UP001215598"/>
    </source>
</evidence>
<reference evidence="4" key="1">
    <citation type="submission" date="2023-03" db="EMBL/GenBank/DDBJ databases">
        <title>Massive genome expansion in bonnet fungi (Mycena s.s.) driven by repeated elements and novel gene families across ecological guilds.</title>
        <authorList>
            <consortium name="Lawrence Berkeley National Laboratory"/>
            <person name="Harder C.B."/>
            <person name="Miyauchi S."/>
            <person name="Viragh M."/>
            <person name="Kuo A."/>
            <person name="Thoen E."/>
            <person name="Andreopoulos B."/>
            <person name="Lu D."/>
            <person name="Skrede I."/>
            <person name="Drula E."/>
            <person name="Henrissat B."/>
            <person name="Morin E."/>
            <person name="Kohler A."/>
            <person name="Barry K."/>
            <person name="LaButti K."/>
            <person name="Morin E."/>
            <person name="Salamov A."/>
            <person name="Lipzen A."/>
            <person name="Mereny Z."/>
            <person name="Hegedus B."/>
            <person name="Baldrian P."/>
            <person name="Stursova M."/>
            <person name="Weitz H."/>
            <person name="Taylor A."/>
            <person name="Grigoriev I.V."/>
            <person name="Nagy L.G."/>
            <person name="Martin F."/>
            <person name="Kauserud H."/>
        </authorList>
    </citation>
    <scope>NUCLEOTIDE SEQUENCE</scope>
    <source>
        <strain evidence="4">CBHHK182m</strain>
    </source>
</reference>
<dbReference type="GO" id="GO:0008017">
    <property type="term" value="F:microtubule binding"/>
    <property type="evidence" value="ECO:0007669"/>
    <property type="project" value="InterPro"/>
</dbReference>
<organism evidence="4 5">
    <name type="scientific">Mycena metata</name>
    <dbReference type="NCBI Taxonomy" id="1033252"/>
    <lineage>
        <taxon>Eukaryota</taxon>
        <taxon>Fungi</taxon>
        <taxon>Dikarya</taxon>
        <taxon>Basidiomycota</taxon>
        <taxon>Agaricomycotina</taxon>
        <taxon>Agaricomycetes</taxon>
        <taxon>Agaricomycetidae</taxon>
        <taxon>Agaricales</taxon>
        <taxon>Marasmiineae</taxon>
        <taxon>Mycenaceae</taxon>
        <taxon>Mycena</taxon>
    </lineage>
</organism>
<dbReference type="EMBL" id="JARKIB010000357">
    <property type="protein sequence ID" value="KAJ7712790.1"/>
    <property type="molecule type" value="Genomic_DNA"/>
</dbReference>
<dbReference type="InterPro" id="IPR036133">
    <property type="entry name" value="EB1_C_sf"/>
</dbReference>
<protein>
    <recommendedName>
        <fullName evidence="3">EB1 C-terminal domain-containing protein</fullName>
    </recommendedName>
</protein>
<evidence type="ECO:0000313" key="4">
    <source>
        <dbReference type="EMBL" id="KAJ7712790.1"/>
    </source>
</evidence>
<comment type="caution">
    <text evidence="4">The sequence shown here is derived from an EMBL/GenBank/DDBJ whole genome shotgun (WGS) entry which is preliminary data.</text>
</comment>
<keyword evidence="5" id="KW-1185">Reference proteome</keyword>
<evidence type="ECO:0000259" key="3">
    <source>
        <dbReference type="PROSITE" id="PS51230"/>
    </source>
</evidence>
<evidence type="ECO:0000256" key="1">
    <source>
        <dbReference type="PROSITE-ProRule" id="PRU00576"/>
    </source>
</evidence>
<dbReference type="Gene3D" id="1.20.5.1430">
    <property type="match status" value="1"/>
</dbReference>
<dbReference type="Proteomes" id="UP001215598">
    <property type="component" value="Unassembled WGS sequence"/>
</dbReference>
<feature type="domain" description="EB1 C-terminal" evidence="3">
    <location>
        <begin position="9"/>
        <end position="79"/>
    </location>
</feature>
<accession>A0AAD7H5W7</accession>
<evidence type="ECO:0000256" key="2">
    <source>
        <dbReference type="SAM" id="Coils"/>
    </source>
</evidence>
<dbReference type="SUPFAM" id="SSF140612">
    <property type="entry name" value="EB1 dimerisation domain-like"/>
    <property type="match status" value="1"/>
</dbReference>
<name>A0AAD7H5W7_9AGAR</name>
<dbReference type="GO" id="GO:0005874">
    <property type="term" value="C:microtubule"/>
    <property type="evidence" value="ECO:0007669"/>
    <property type="project" value="UniProtKB-KW"/>
</dbReference>
<dbReference type="AlphaFoldDB" id="A0AAD7H5W7"/>
<keyword evidence="1" id="KW-0493">Microtubule</keyword>
<gene>
    <name evidence="4" type="ORF">B0H16DRAFT_1623474</name>
</gene>